<dbReference type="CDD" id="cd08646">
    <property type="entry name" value="FMT_core_Met-tRNA-FMT_N"/>
    <property type="match status" value="1"/>
</dbReference>
<evidence type="ECO:0000259" key="9">
    <source>
        <dbReference type="Pfam" id="PF00551"/>
    </source>
</evidence>
<reference evidence="12" key="2">
    <citation type="submission" date="2011-02" db="EMBL/GenBank/DDBJ databases">
        <title>The complete genome of Syntrophobotulus glycolicus DSM 8271.</title>
        <authorList>
            <person name="Lucas S."/>
            <person name="Copeland A."/>
            <person name="Lapidus A."/>
            <person name="Bruce D."/>
            <person name="Goodwin L."/>
            <person name="Pitluck S."/>
            <person name="Kyrpides N."/>
            <person name="Mavromatis K."/>
            <person name="Pagani I."/>
            <person name="Ivanova N."/>
            <person name="Mikhailova N."/>
            <person name="Chertkov O."/>
            <person name="Held B."/>
            <person name="Detter J.C."/>
            <person name="Tapia R."/>
            <person name="Han C."/>
            <person name="Land M."/>
            <person name="Hauser L."/>
            <person name="Markowitz V."/>
            <person name="Cheng J.-F."/>
            <person name="Hugenholtz P."/>
            <person name="Woyke T."/>
            <person name="Wu D."/>
            <person name="Spring S."/>
            <person name="Schroeder M."/>
            <person name="Brambilla E."/>
            <person name="Klenk H.-P."/>
            <person name="Eisen J.A."/>
        </authorList>
    </citation>
    <scope>NUCLEOTIDE SEQUENCE [LARGE SCALE GENOMIC DNA]</scope>
    <source>
        <strain evidence="12">DSM 8271 / FlGlyR</strain>
    </source>
</reference>
<protein>
    <recommendedName>
        <fullName evidence="4 8">Methionyl-tRNA formyltransferase</fullName>
        <ecNumber evidence="3 8">2.1.2.9</ecNumber>
    </recommendedName>
</protein>
<dbReference type="Pfam" id="PF00551">
    <property type="entry name" value="Formyl_trans_N"/>
    <property type="match status" value="1"/>
</dbReference>
<dbReference type="STRING" id="645991.Sgly_2342"/>
<accession>F0SUR4</accession>
<evidence type="ECO:0000256" key="7">
    <source>
        <dbReference type="ARBA" id="ARBA00048558"/>
    </source>
</evidence>
<evidence type="ECO:0000256" key="6">
    <source>
        <dbReference type="ARBA" id="ARBA00022917"/>
    </source>
</evidence>
<keyword evidence="5 8" id="KW-0808">Transferase</keyword>
<sequence length="328" mass="36216">MRIVFMGTPDFAVPTLEILHRTGYEITGVFTQPDKPAGRGNKLKAGPVKEAAMKLGLSVFQPVRIKAPEAVALLRELRPDCIVVVAFGQILSAEILHIPPFGCINVHASLLPQYRGAAPIHRAVLNGDKMTGITTMFMDEGLDTGDILLQAEIPIEQNDSVGVVHDQLAQTGAQLLLDTLKKIKEKTLRRTPQSQDFTYAPMLTKEDEYLDWKGEATQIHNQIRGLNPWPGACTSFRGEKVKIWSSEIVGEWRPELAEQTAKEEALKENRAEATIPGTILAMTAKGFICSTGRGYIEILEIQPAGKTRMKARDFINGRRISPGEFFGE</sequence>
<dbReference type="Gene3D" id="3.40.50.170">
    <property type="entry name" value="Formyl transferase, N-terminal domain"/>
    <property type="match status" value="1"/>
</dbReference>
<dbReference type="InterPro" id="IPR005793">
    <property type="entry name" value="Formyl_trans_C"/>
</dbReference>
<dbReference type="InterPro" id="IPR044135">
    <property type="entry name" value="Met-tRNA-FMT_C"/>
</dbReference>
<dbReference type="InterPro" id="IPR036477">
    <property type="entry name" value="Formyl_transf_N_sf"/>
</dbReference>
<dbReference type="GO" id="GO:0005829">
    <property type="term" value="C:cytosol"/>
    <property type="evidence" value="ECO:0007669"/>
    <property type="project" value="TreeGrafter"/>
</dbReference>
<evidence type="ECO:0000256" key="1">
    <source>
        <dbReference type="ARBA" id="ARBA00002606"/>
    </source>
</evidence>
<gene>
    <name evidence="8" type="primary">fmt</name>
    <name evidence="11" type="ordered locus">Sgly_2342</name>
</gene>
<evidence type="ECO:0000313" key="11">
    <source>
        <dbReference type="EMBL" id="ADY56630.1"/>
    </source>
</evidence>
<evidence type="ECO:0000256" key="4">
    <source>
        <dbReference type="ARBA" id="ARBA00016014"/>
    </source>
</evidence>
<dbReference type="InterPro" id="IPR005794">
    <property type="entry name" value="Fmt"/>
</dbReference>
<dbReference type="PROSITE" id="PS00373">
    <property type="entry name" value="GART"/>
    <property type="match status" value="1"/>
</dbReference>
<dbReference type="InterPro" id="IPR037022">
    <property type="entry name" value="Formyl_trans_C_sf"/>
</dbReference>
<keyword evidence="12" id="KW-1185">Reference proteome</keyword>
<dbReference type="OrthoDB" id="9802815at2"/>
<comment type="catalytic activity">
    <reaction evidence="7 8">
        <text>L-methionyl-tRNA(fMet) + (6R)-10-formyltetrahydrofolate = N-formyl-L-methionyl-tRNA(fMet) + (6S)-5,6,7,8-tetrahydrofolate + H(+)</text>
        <dbReference type="Rhea" id="RHEA:24380"/>
        <dbReference type="Rhea" id="RHEA-COMP:9952"/>
        <dbReference type="Rhea" id="RHEA-COMP:9953"/>
        <dbReference type="ChEBI" id="CHEBI:15378"/>
        <dbReference type="ChEBI" id="CHEBI:57453"/>
        <dbReference type="ChEBI" id="CHEBI:78530"/>
        <dbReference type="ChEBI" id="CHEBI:78844"/>
        <dbReference type="ChEBI" id="CHEBI:195366"/>
        <dbReference type="EC" id="2.1.2.9"/>
    </reaction>
</comment>
<dbReference type="EMBL" id="CP002547">
    <property type="protein sequence ID" value="ADY56630.1"/>
    <property type="molecule type" value="Genomic_DNA"/>
</dbReference>
<feature type="binding site" evidence="8">
    <location>
        <begin position="109"/>
        <end position="112"/>
    </location>
    <ligand>
        <name>(6S)-5,6,7,8-tetrahydrofolate</name>
        <dbReference type="ChEBI" id="CHEBI:57453"/>
    </ligand>
</feature>
<comment type="similarity">
    <text evidence="2 8">Belongs to the Fmt family.</text>
</comment>
<dbReference type="HAMAP" id="MF_00182">
    <property type="entry name" value="Formyl_trans"/>
    <property type="match status" value="1"/>
</dbReference>
<dbReference type="AlphaFoldDB" id="F0SUR4"/>
<evidence type="ECO:0000256" key="3">
    <source>
        <dbReference type="ARBA" id="ARBA00012261"/>
    </source>
</evidence>
<evidence type="ECO:0000259" key="10">
    <source>
        <dbReference type="Pfam" id="PF02911"/>
    </source>
</evidence>
<dbReference type="SUPFAM" id="SSF50486">
    <property type="entry name" value="FMT C-terminal domain-like"/>
    <property type="match status" value="1"/>
</dbReference>
<dbReference type="HOGENOM" id="CLU_033347_1_1_9"/>
<feature type="domain" description="Formyl transferase C-terminal" evidence="10">
    <location>
        <begin position="203"/>
        <end position="318"/>
    </location>
</feature>
<keyword evidence="6 8" id="KW-0648">Protein biosynthesis</keyword>
<dbReference type="PANTHER" id="PTHR11138">
    <property type="entry name" value="METHIONYL-TRNA FORMYLTRANSFERASE"/>
    <property type="match status" value="1"/>
</dbReference>
<feature type="domain" description="Formyl transferase N-terminal" evidence="9">
    <location>
        <begin position="1"/>
        <end position="179"/>
    </location>
</feature>
<dbReference type="EC" id="2.1.2.9" evidence="3 8"/>
<reference evidence="11 12" key="1">
    <citation type="journal article" date="2011" name="Stand. Genomic Sci.">
        <title>Complete genome sequence of Syntrophobotulus glycolicus type strain (FlGlyR).</title>
        <authorList>
            <person name="Han C."/>
            <person name="Mwirichia R."/>
            <person name="Chertkov O."/>
            <person name="Held B."/>
            <person name="Lapidus A."/>
            <person name="Nolan M."/>
            <person name="Lucas S."/>
            <person name="Hammon N."/>
            <person name="Deshpande S."/>
            <person name="Cheng J.F."/>
            <person name="Tapia R."/>
            <person name="Goodwin L."/>
            <person name="Pitluck S."/>
            <person name="Huntemann M."/>
            <person name="Liolios K."/>
            <person name="Ivanova N."/>
            <person name="Pagani I."/>
            <person name="Mavromatis K."/>
            <person name="Ovchinikova G."/>
            <person name="Pati A."/>
            <person name="Chen A."/>
            <person name="Palaniappan K."/>
            <person name="Land M."/>
            <person name="Hauser L."/>
            <person name="Brambilla E.M."/>
            <person name="Rohde M."/>
            <person name="Spring S."/>
            <person name="Sikorski J."/>
            <person name="Goker M."/>
            <person name="Woyke T."/>
            <person name="Bristow J."/>
            <person name="Eisen J.A."/>
            <person name="Markowitz V."/>
            <person name="Hugenholtz P."/>
            <person name="Kyrpides N.C."/>
            <person name="Klenk H.P."/>
            <person name="Detter J.C."/>
        </authorList>
    </citation>
    <scope>NUCLEOTIDE SEQUENCE [LARGE SCALE GENOMIC DNA]</scope>
    <source>
        <strain evidence="12">DSM 8271 / FlGlyR</strain>
    </source>
</reference>
<proteinExistence type="inferred from homology"/>
<name>F0SUR4_SYNGF</name>
<dbReference type="PANTHER" id="PTHR11138:SF5">
    <property type="entry name" value="METHIONYL-TRNA FORMYLTRANSFERASE, MITOCHONDRIAL"/>
    <property type="match status" value="1"/>
</dbReference>
<organism evidence="11 12">
    <name type="scientific">Syntrophobotulus glycolicus (strain DSM 8271 / FlGlyR)</name>
    <dbReference type="NCBI Taxonomy" id="645991"/>
    <lineage>
        <taxon>Bacteria</taxon>
        <taxon>Bacillati</taxon>
        <taxon>Bacillota</taxon>
        <taxon>Clostridia</taxon>
        <taxon>Eubacteriales</taxon>
        <taxon>Desulfitobacteriaceae</taxon>
        <taxon>Syntrophobotulus</taxon>
    </lineage>
</organism>
<dbReference type="GO" id="GO:0004479">
    <property type="term" value="F:methionyl-tRNA formyltransferase activity"/>
    <property type="evidence" value="ECO:0007669"/>
    <property type="project" value="UniProtKB-UniRule"/>
</dbReference>
<dbReference type="SUPFAM" id="SSF53328">
    <property type="entry name" value="Formyltransferase"/>
    <property type="match status" value="1"/>
</dbReference>
<dbReference type="eggNOG" id="COG0223">
    <property type="taxonomic scope" value="Bacteria"/>
</dbReference>
<dbReference type="Proteomes" id="UP000007488">
    <property type="component" value="Chromosome"/>
</dbReference>
<dbReference type="RefSeq" id="WP_013625495.1">
    <property type="nucleotide sequence ID" value="NC_015172.1"/>
</dbReference>
<dbReference type="InterPro" id="IPR011034">
    <property type="entry name" value="Formyl_transferase-like_C_sf"/>
</dbReference>
<evidence type="ECO:0000256" key="8">
    <source>
        <dbReference type="HAMAP-Rule" id="MF_00182"/>
    </source>
</evidence>
<dbReference type="InterPro" id="IPR001555">
    <property type="entry name" value="GART_AS"/>
</dbReference>
<evidence type="ECO:0000313" key="12">
    <source>
        <dbReference type="Proteomes" id="UP000007488"/>
    </source>
</evidence>
<dbReference type="Gene3D" id="3.10.25.10">
    <property type="entry name" value="Formyl transferase, C-terminal domain"/>
    <property type="match status" value="1"/>
</dbReference>
<comment type="function">
    <text evidence="1 8">Attaches a formyl group to the free amino group of methionyl-tRNA(fMet). The formyl group appears to play a dual role in the initiator identity of N-formylmethionyl-tRNA by promoting its recognition by IF2 and preventing the misappropriation of this tRNA by the elongation apparatus.</text>
</comment>
<dbReference type="Pfam" id="PF02911">
    <property type="entry name" value="Formyl_trans_C"/>
    <property type="match status" value="1"/>
</dbReference>
<dbReference type="InterPro" id="IPR002376">
    <property type="entry name" value="Formyl_transf_N"/>
</dbReference>
<dbReference type="NCBIfam" id="TIGR00460">
    <property type="entry name" value="fmt"/>
    <property type="match status" value="1"/>
</dbReference>
<dbReference type="InterPro" id="IPR041711">
    <property type="entry name" value="Met-tRNA-FMT_N"/>
</dbReference>
<dbReference type="CDD" id="cd08704">
    <property type="entry name" value="Met_tRNA_FMT_C"/>
    <property type="match status" value="1"/>
</dbReference>
<evidence type="ECO:0000256" key="2">
    <source>
        <dbReference type="ARBA" id="ARBA00010699"/>
    </source>
</evidence>
<dbReference type="KEGG" id="sgy:Sgly_2342"/>
<evidence type="ECO:0000256" key="5">
    <source>
        <dbReference type="ARBA" id="ARBA00022679"/>
    </source>
</evidence>